<dbReference type="EMBL" id="VOPY01000004">
    <property type="protein sequence ID" value="TXC67847.1"/>
    <property type="molecule type" value="Genomic_DNA"/>
</dbReference>
<proteinExistence type="predicted"/>
<sequence length="303" mass="32191">MKVIALTGATGFVGSTLLDRALAAGHDVRALTRRPQPHRDGVSWIAGALDDHAALAALVDGADAVVHVAGAVNARDRAGFAAANIAGTEAVVDAARTAGVMRFIHVSSLAAREPALSDYGWSKTGAETVVMGSGLDWTIVRPPAIYGPRDTEMLAMFTMAARGLVLLPPAGRMSVIHAADLANLLLALVDGGRDYVGQVFEPDDGRPNGWSHRGFARALGKGVGRSVSTISMPGWLVRVAARTARIVRRDKAKLTPDRAAYFCHPDWTASASRRPPSDLWTPTVETQRGLADTAKWYRAEGWL</sequence>
<dbReference type="PANTHER" id="PTHR48079:SF6">
    <property type="entry name" value="NAD(P)-BINDING DOMAIN-CONTAINING PROTEIN-RELATED"/>
    <property type="match status" value="1"/>
</dbReference>
<reference evidence="2 3" key="1">
    <citation type="submission" date="2019-08" db="EMBL/GenBank/DDBJ databases">
        <title>Sphingorhabdus soil sp. nov., isolated from arctic soil.</title>
        <authorList>
            <person name="Liu Y."/>
        </authorList>
    </citation>
    <scope>NUCLEOTIDE SEQUENCE [LARGE SCALE GENOMIC DNA]</scope>
    <source>
        <strain evidence="2 3">D-2Q-5-6</strain>
    </source>
</reference>
<dbReference type="PANTHER" id="PTHR48079">
    <property type="entry name" value="PROTEIN YEEZ"/>
    <property type="match status" value="1"/>
</dbReference>
<dbReference type="Gene3D" id="3.40.50.720">
    <property type="entry name" value="NAD(P)-binding Rossmann-like Domain"/>
    <property type="match status" value="1"/>
</dbReference>
<keyword evidence="3" id="KW-1185">Reference proteome</keyword>
<dbReference type="GO" id="GO:0005737">
    <property type="term" value="C:cytoplasm"/>
    <property type="evidence" value="ECO:0007669"/>
    <property type="project" value="TreeGrafter"/>
</dbReference>
<dbReference type="OrthoDB" id="9814124at2"/>
<dbReference type="InterPro" id="IPR051783">
    <property type="entry name" value="NAD(P)-dependent_oxidoreduct"/>
</dbReference>
<accession>A0A5C6U4N5</accession>
<evidence type="ECO:0000313" key="2">
    <source>
        <dbReference type="EMBL" id="TXC67847.1"/>
    </source>
</evidence>
<dbReference type="SUPFAM" id="SSF51735">
    <property type="entry name" value="NAD(P)-binding Rossmann-fold domains"/>
    <property type="match status" value="1"/>
</dbReference>
<dbReference type="Pfam" id="PF13460">
    <property type="entry name" value="NAD_binding_10"/>
    <property type="match status" value="1"/>
</dbReference>
<dbReference type="AlphaFoldDB" id="A0A5C6U4N5"/>
<dbReference type="InterPro" id="IPR016040">
    <property type="entry name" value="NAD(P)-bd_dom"/>
</dbReference>
<name>A0A5C6U4N5_9SPHN</name>
<organism evidence="2 3">
    <name type="scientific">Flavisphingopyxis soli</name>
    <dbReference type="NCBI Taxonomy" id="2601267"/>
    <lineage>
        <taxon>Bacteria</taxon>
        <taxon>Pseudomonadati</taxon>
        <taxon>Pseudomonadota</taxon>
        <taxon>Alphaproteobacteria</taxon>
        <taxon>Sphingomonadales</taxon>
        <taxon>Sphingopyxidaceae</taxon>
        <taxon>Flavisphingopyxis</taxon>
    </lineage>
</organism>
<evidence type="ECO:0000313" key="3">
    <source>
        <dbReference type="Proteomes" id="UP000321129"/>
    </source>
</evidence>
<dbReference type="GO" id="GO:0004029">
    <property type="term" value="F:aldehyde dehydrogenase (NAD+) activity"/>
    <property type="evidence" value="ECO:0007669"/>
    <property type="project" value="TreeGrafter"/>
</dbReference>
<dbReference type="InterPro" id="IPR036291">
    <property type="entry name" value="NAD(P)-bd_dom_sf"/>
</dbReference>
<evidence type="ECO:0000259" key="1">
    <source>
        <dbReference type="Pfam" id="PF13460"/>
    </source>
</evidence>
<feature type="domain" description="NAD(P)-binding" evidence="1">
    <location>
        <begin position="8"/>
        <end position="156"/>
    </location>
</feature>
<protein>
    <submittedName>
        <fullName evidence="2">NAD-dependent epimerase/dehydratase family protein</fullName>
    </submittedName>
</protein>
<gene>
    <name evidence="2" type="ORF">FSZ31_12725</name>
</gene>
<comment type="caution">
    <text evidence="2">The sequence shown here is derived from an EMBL/GenBank/DDBJ whole genome shotgun (WGS) entry which is preliminary data.</text>
</comment>
<dbReference type="Proteomes" id="UP000321129">
    <property type="component" value="Unassembled WGS sequence"/>
</dbReference>